<name>A0A443QUS3_9ACAR</name>
<evidence type="ECO:0000313" key="3">
    <source>
        <dbReference type="Proteomes" id="UP000285301"/>
    </source>
</evidence>
<sequence>MSDDGQQQLQQEHHQHRCSQCPSLEANERSDDRRMLSIQNKIALNSTLESKSAQNDLWDITPELEAIIEDELIIEELLEMRLLLNNLAFSPTSNSHSLYNMLVLRPQEPKSNSSENLSTEAIKEPIPHFPVGSWDYEECKVCCETVWLYRRPCCDYPACNDCLTNYFENKVKLGIVSIECVNPQCHEYVHRDEISVRLAPEVKKTYCRLLAFNNCDEIAKTCPRCNHIRRLQSESELKQMKKKTKHNFNLSR</sequence>
<comment type="caution">
    <text evidence="2">The sequence shown here is derived from an EMBL/GenBank/DDBJ whole genome shotgun (WGS) entry which is preliminary data.</text>
</comment>
<feature type="region of interest" description="Disordered" evidence="1">
    <location>
        <begin position="1"/>
        <end position="31"/>
    </location>
</feature>
<proteinExistence type="predicted"/>
<dbReference type="OrthoDB" id="69641at2759"/>
<dbReference type="Proteomes" id="UP000285301">
    <property type="component" value="Unassembled WGS sequence"/>
</dbReference>
<dbReference type="EMBL" id="NCKU01003895">
    <property type="protein sequence ID" value="RWS06760.1"/>
    <property type="molecule type" value="Genomic_DNA"/>
</dbReference>
<organism evidence="2 3">
    <name type="scientific">Dinothrombium tinctorium</name>
    <dbReference type="NCBI Taxonomy" id="1965070"/>
    <lineage>
        <taxon>Eukaryota</taxon>
        <taxon>Metazoa</taxon>
        <taxon>Ecdysozoa</taxon>
        <taxon>Arthropoda</taxon>
        <taxon>Chelicerata</taxon>
        <taxon>Arachnida</taxon>
        <taxon>Acari</taxon>
        <taxon>Acariformes</taxon>
        <taxon>Trombidiformes</taxon>
        <taxon>Prostigmata</taxon>
        <taxon>Anystina</taxon>
        <taxon>Parasitengona</taxon>
        <taxon>Trombidioidea</taxon>
        <taxon>Trombidiidae</taxon>
        <taxon>Dinothrombium</taxon>
    </lineage>
</organism>
<accession>A0A443QUS3</accession>
<dbReference type="SUPFAM" id="SSF57850">
    <property type="entry name" value="RING/U-box"/>
    <property type="match status" value="1"/>
</dbReference>
<evidence type="ECO:0000256" key="1">
    <source>
        <dbReference type="SAM" id="MobiDB-lite"/>
    </source>
</evidence>
<keyword evidence="3" id="KW-1185">Reference proteome</keyword>
<gene>
    <name evidence="2" type="ORF">B4U79_12733</name>
</gene>
<feature type="compositionally biased region" description="Low complexity" evidence="1">
    <location>
        <begin position="1"/>
        <end position="10"/>
    </location>
</feature>
<dbReference type="STRING" id="1965070.A0A443QUS3"/>
<protein>
    <submittedName>
        <fullName evidence="2">Putative E3 ubiquitin-protein ligase RNF217-like protein</fullName>
    </submittedName>
</protein>
<evidence type="ECO:0000313" key="2">
    <source>
        <dbReference type="EMBL" id="RWS06760.1"/>
    </source>
</evidence>
<dbReference type="AlphaFoldDB" id="A0A443QUS3"/>
<reference evidence="2 3" key="1">
    <citation type="journal article" date="2018" name="Gigascience">
        <title>Genomes of trombidid mites reveal novel predicted allergens and laterally-transferred genes associated with secondary metabolism.</title>
        <authorList>
            <person name="Dong X."/>
            <person name="Chaisiri K."/>
            <person name="Xia D."/>
            <person name="Armstrong S.D."/>
            <person name="Fang Y."/>
            <person name="Donnelly M.J."/>
            <person name="Kadowaki T."/>
            <person name="McGarry J.W."/>
            <person name="Darby A.C."/>
            <person name="Makepeace B.L."/>
        </authorList>
    </citation>
    <scope>NUCLEOTIDE SEQUENCE [LARGE SCALE GENOMIC DNA]</scope>
    <source>
        <strain evidence="2">UoL-WK</strain>
    </source>
</reference>
<dbReference type="Gene3D" id="3.30.40.10">
    <property type="entry name" value="Zinc/RING finger domain, C3HC4 (zinc finger)"/>
    <property type="match status" value="1"/>
</dbReference>
<dbReference type="InterPro" id="IPR013083">
    <property type="entry name" value="Znf_RING/FYVE/PHD"/>
</dbReference>